<keyword evidence="12" id="KW-1185">Reference proteome</keyword>
<dbReference type="SMART" id="SM00939">
    <property type="entry name" value="PepX_C"/>
    <property type="match status" value="1"/>
</dbReference>
<evidence type="ECO:0000313" key="12">
    <source>
        <dbReference type="Proteomes" id="UP000295626"/>
    </source>
</evidence>
<evidence type="ECO:0000259" key="10">
    <source>
        <dbReference type="SMART" id="SM00939"/>
    </source>
</evidence>
<evidence type="ECO:0000256" key="6">
    <source>
        <dbReference type="ARBA" id="ARBA00022801"/>
    </source>
</evidence>
<dbReference type="InterPro" id="IPR013736">
    <property type="entry name" value="Xaa-Pro_dipept_C"/>
</dbReference>
<dbReference type="EMBL" id="SMKE01000194">
    <property type="protein sequence ID" value="TDB98603.1"/>
    <property type="molecule type" value="Genomic_DNA"/>
</dbReference>
<feature type="domain" description="Xaa-Pro dipeptidyl-peptidase C-terminal" evidence="10">
    <location>
        <begin position="355"/>
        <end position="613"/>
    </location>
</feature>
<gene>
    <name evidence="11" type="ORF">E1091_07560</name>
</gene>
<feature type="signal peptide" evidence="9">
    <location>
        <begin position="1"/>
        <end position="28"/>
    </location>
</feature>
<dbReference type="InterPro" id="IPR000383">
    <property type="entry name" value="Xaa-Pro-like_dom"/>
</dbReference>
<evidence type="ECO:0000313" key="11">
    <source>
        <dbReference type="EMBL" id="TDB98603.1"/>
    </source>
</evidence>
<dbReference type="NCBIfam" id="TIGR00976">
    <property type="entry name" value="CocE_NonD"/>
    <property type="match status" value="1"/>
</dbReference>
<keyword evidence="4" id="KW-0031">Aminopeptidase</keyword>
<evidence type="ECO:0000256" key="5">
    <source>
        <dbReference type="ARBA" id="ARBA00022670"/>
    </source>
</evidence>
<dbReference type="InterPro" id="IPR005674">
    <property type="entry name" value="CocE/Ser_esterase"/>
</dbReference>
<keyword evidence="9" id="KW-0732">Signal</keyword>
<dbReference type="Gene3D" id="2.60.120.260">
    <property type="entry name" value="Galactose-binding domain-like"/>
    <property type="match status" value="1"/>
</dbReference>
<evidence type="ECO:0000256" key="8">
    <source>
        <dbReference type="ARBA" id="ARBA00030045"/>
    </source>
</evidence>
<keyword evidence="6 11" id="KW-0378">Hydrolase</keyword>
<keyword evidence="7" id="KW-0720">Serine protease</keyword>
<comment type="catalytic activity">
    <reaction evidence="1">
        <text>Hydrolyzes Xaa-Pro-|- bonds to release unblocked, N-terminal dipeptides from substrates including Ala-Pro-|-p-nitroanilide and (sequentially) Tyr-Pro-|-Phe-Pro-|-Gly-Pro-|-Ile.</text>
        <dbReference type="EC" id="3.4.14.11"/>
    </reaction>
</comment>
<dbReference type="InterPro" id="IPR008979">
    <property type="entry name" value="Galactose-bd-like_sf"/>
</dbReference>
<comment type="caution">
    <text evidence="11">The sequence shown here is derived from an EMBL/GenBank/DDBJ whole genome shotgun (WGS) entry which is preliminary data.</text>
</comment>
<dbReference type="PRINTS" id="PR00923">
    <property type="entry name" value="LACTOPTASE"/>
</dbReference>
<dbReference type="Pfam" id="PF08530">
    <property type="entry name" value="PepX_C"/>
    <property type="match status" value="1"/>
</dbReference>
<evidence type="ECO:0000256" key="7">
    <source>
        <dbReference type="ARBA" id="ARBA00022825"/>
    </source>
</evidence>
<protein>
    <recommendedName>
        <fullName evidence="3">Xaa-Pro dipeptidyl-peptidase</fullName>
        <ecNumber evidence="3">3.4.14.11</ecNumber>
    </recommendedName>
    <alternativeName>
        <fullName evidence="8">X-prolyl-dipeptidyl aminopeptidase</fullName>
    </alternativeName>
</protein>
<reference evidence="11 12" key="1">
    <citation type="submission" date="2019-02" db="EMBL/GenBank/DDBJ databases">
        <title>Draft genome sequences of novel Actinobacteria.</title>
        <authorList>
            <person name="Sahin N."/>
            <person name="Ay H."/>
            <person name="Saygin H."/>
        </authorList>
    </citation>
    <scope>NUCLEOTIDE SEQUENCE [LARGE SCALE GENOMIC DNA]</scope>
    <source>
        <strain evidence="11 12">JCM 30529</strain>
    </source>
</reference>
<dbReference type="InterPro" id="IPR008252">
    <property type="entry name" value="Pept_S15_Xpro"/>
</dbReference>
<dbReference type="SUPFAM" id="SSF49785">
    <property type="entry name" value="Galactose-binding domain-like"/>
    <property type="match status" value="1"/>
</dbReference>
<keyword evidence="5" id="KW-0645">Protease</keyword>
<dbReference type="EC" id="3.4.14.11" evidence="3"/>
<proteinExistence type="inferred from homology"/>
<dbReference type="Proteomes" id="UP000295626">
    <property type="component" value="Unassembled WGS sequence"/>
</dbReference>
<feature type="chain" id="PRO_5047193077" description="Xaa-Pro dipeptidyl-peptidase" evidence="9">
    <location>
        <begin position="29"/>
        <end position="628"/>
    </location>
</feature>
<accession>A0ABY2DN39</accession>
<dbReference type="SUPFAM" id="SSF53474">
    <property type="entry name" value="alpha/beta-Hydrolases"/>
    <property type="match status" value="1"/>
</dbReference>
<evidence type="ECO:0000256" key="9">
    <source>
        <dbReference type="SAM" id="SignalP"/>
    </source>
</evidence>
<dbReference type="GO" id="GO:0016787">
    <property type="term" value="F:hydrolase activity"/>
    <property type="evidence" value="ECO:0007669"/>
    <property type="project" value="UniProtKB-KW"/>
</dbReference>
<evidence type="ECO:0000256" key="3">
    <source>
        <dbReference type="ARBA" id="ARBA00012463"/>
    </source>
</evidence>
<name>A0ABY2DN39_9ACTN</name>
<evidence type="ECO:0000256" key="4">
    <source>
        <dbReference type="ARBA" id="ARBA00022438"/>
    </source>
</evidence>
<dbReference type="InterPro" id="IPR029058">
    <property type="entry name" value="AB_hydrolase_fold"/>
</dbReference>
<sequence length="628" mass="68840">MRRPWRRGLAVLSVTALAVLGVSPQAVAADEPPTIVVTDGVTQPVFGYADAIRERLFVESTFDSDKDGLRDIIAFDVMRPKATEDGLKVPVVMDASPYYTTLCRGNDSECKIDVDGDGLLDQWPLWYDNYFVPRGYAVILLDMVGTGNSTGCPTTNAKEDNISAKQAINWLNGRATARNAAGEIVKADWHNGKSGMIGKSYDGSLAMSTAVTGVKGLTTIVPIGGPTEYYDYVRSNGVVTRGNSYVSYLANVVTNPDRREYCKPVRDAIGAADGDEHGDYTSFWNERSYVKKVPNQTASVLLYHGINDDNVRADHMSKYWYALAENDVPRKLWISQEGHVDPFDSRREVWVNTLHRWFDFWLQGIANGIMDEPRLDIERAADVWETHADWPIPGMAQTEIFLQPGTTGAGGLKLVPTAKPVTAGFQDHRTQSQNTMINNPDVVQPNRLAFLSEPLTAPLHVSGTPTMQIRAAADQADTNFGVILVDYGTDERVAHRASGEGIITLDTVDCWGLGSQHDDPCYRQTVKRVATADQELVTKGIMDAQNRISLRQSVPLVPGESYNFTWPLLPEDYVFKAGHRIGVILVASYPQYSSQADTTLANITVNLKSSKIILPVVGGTAAAHAAGL</sequence>
<comment type="similarity">
    <text evidence="2">Belongs to the peptidase S15 family.</text>
</comment>
<evidence type="ECO:0000256" key="2">
    <source>
        <dbReference type="ARBA" id="ARBA00010819"/>
    </source>
</evidence>
<evidence type="ECO:0000256" key="1">
    <source>
        <dbReference type="ARBA" id="ARBA00000123"/>
    </source>
</evidence>
<dbReference type="Gene3D" id="3.40.50.1820">
    <property type="entry name" value="alpha/beta hydrolase"/>
    <property type="match status" value="2"/>
</dbReference>
<organism evidence="11 12">
    <name type="scientific">Micromonospora fluostatini</name>
    <dbReference type="NCBI Taxonomy" id="1629071"/>
    <lineage>
        <taxon>Bacteria</taxon>
        <taxon>Bacillati</taxon>
        <taxon>Actinomycetota</taxon>
        <taxon>Actinomycetes</taxon>
        <taxon>Micromonosporales</taxon>
        <taxon>Micromonosporaceae</taxon>
        <taxon>Micromonospora</taxon>
    </lineage>
</organism>
<dbReference type="Pfam" id="PF02129">
    <property type="entry name" value="Peptidase_S15"/>
    <property type="match status" value="1"/>
</dbReference>